<dbReference type="InterPro" id="IPR011527">
    <property type="entry name" value="ABC1_TM_dom"/>
</dbReference>
<dbReference type="CDD" id="cd03250">
    <property type="entry name" value="ABCC_MRP_domain1"/>
    <property type="match status" value="1"/>
</dbReference>
<dbReference type="PROSITE" id="PS50893">
    <property type="entry name" value="ABC_TRANSPORTER_2"/>
    <property type="match status" value="2"/>
</dbReference>
<dbReference type="Proteomes" id="UP000305948">
    <property type="component" value="Unassembled WGS sequence"/>
</dbReference>
<dbReference type="STRING" id="5364.A0A5C3MZG3"/>
<proteinExistence type="predicted"/>
<feature type="transmembrane region" description="Helical" evidence="10">
    <location>
        <begin position="1143"/>
        <end position="1176"/>
    </location>
</feature>
<keyword evidence="4" id="KW-0677">Repeat</keyword>
<dbReference type="InterPro" id="IPR017871">
    <property type="entry name" value="ABC_transporter-like_CS"/>
</dbReference>
<keyword evidence="5" id="KW-0547">Nucleotide-binding</keyword>
<dbReference type="InterPro" id="IPR027417">
    <property type="entry name" value="P-loop_NTPase"/>
</dbReference>
<feature type="transmembrane region" description="Helical" evidence="10">
    <location>
        <begin position="275"/>
        <end position="300"/>
    </location>
</feature>
<feature type="region of interest" description="Disordered" evidence="9">
    <location>
        <begin position="895"/>
        <end position="934"/>
    </location>
</feature>
<evidence type="ECO:0000313" key="13">
    <source>
        <dbReference type="EMBL" id="TFK50262.1"/>
    </source>
</evidence>
<evidence type="ECO:0000256" key="6">
    <source>
        <dbReference type="ARBA" id="ARBA00022840"/>
    </source>
</evidence>
<keyword evidence="7 10" id="KW-1133">Transmembrane helix</keyword>
<dbReference type="GO" id="GO:0016887">
    <property type="term" value="F:ATP hydrolysis activity"/>
    <property type="evidence" value="ECO:0007669"/>
    <property type="project" value="InterPro"/>
</dbReference>
<dbReference type="CDD" id="cd18596">
    <property type="entry name" value="ABC_6TM_VMR1_D1_like"/>
    <property type="match status" value="1"/>
</dbReference>
<evidence type="ECO:0000259" key="11">
    <source>
        <dbReference type="PROSITE" id="PS50893"/>
    </source>
</evidence>
<evidence type="ECO:0000259" key="12">
    <source>
        <dbReference type="PROSITE" id="PS50929"/>
    </source>
</evidence>
<feature type="transmembrane region" description="Helical" evidence="10">
    <location>
        <begin position="72"/>
        <end position="93"/>
    </location>
</feature>
<evidence type="ECO:0000256" key="8">
    <source>
        <dbReference type="ARBA" id="ARBA00023136"/>
    </source>
</evidence>
<dbReference type="Pfam" id="PF00664">
    <property type="entry name" value="ABC_membrane"/>
    <property type="match status" value="2"/>
</dbReference>
<feature type="transmembrane region" description="Helical" evidence="10">
    <location>
        <begin position="954"/>
        <end position="977"/>
    </location>
</feature>
<evidence type="ECO:0000313" key="14">
    <source>
        <dbReference type="Proteomes" id="UP000305948"/>
    </source>
</evidence>
<dbReference type="SUPFAM" id="SSF90123">
    <property type="entry name" value="ABC transporter transmembrane region"/>
    <property type="match status" value="2"/>
</dbReference>
<feature type="transmembrane region" description="Helical" evidence="10">
    <location>
        <begin position="6"/>
        <end position="23"/>
    </location>
</feature>
<dbReference type="InterPro" id="IPR036640">
    <property type="entry name" value="ABC1_TM_sf"/>
</dbReference>
<evidence type="ECO:0000256" key="1">
    <source>
        <dbReference type="ARBA" id="ARBA00004141"/>
    </source>
</evidence>
<keyword evidence="8 10" id="KW-0472">Membrane</keyword>
<dbReference type="FunFam" id="3.40.50.300:FF:001354">
    <property type="entry name" value="ATP-binding cassette (ABC) transporter, putative"/>
    <property type="match status" value="1"/>
</dbReference>
<keyword evidence="3 10" id="KW-0812">Transmembrane</keyword>
<dbReference type="SMART" id="SM00382">
    <property type="entry name" value="AAA"/>
    <property type="match status" value="2"/>
</dbReference>
<name>A0A5C3MZG3_9AGAM</name>
<evidence type="ECO:0000256" key="9">
    <source>
        <dbReference type="SAM" id="MobiDB-lite"/>
    </source>
</evidence>
<dbReference type="GO" id="GO:0016020">
    <property type="term" value="C:membrane"/>
    <property type="evidence" value="ECO:0007669"/>
    <property type="project" value="UniProtKB-SubCell"/>
</dbReference>
<feature type="transmembrane region" description="Helical" evidence="10">
    <location>
        <begin position="524"/>
        <end position="546"/>
    </location>
</feature>
<dbReference type="InterPro" id="IPR003439">
    <property type="entry name" value="ABC_transporter-like_ATP-bd"/>
</dbReference>
<comment type="subcellular location">
    <subcellularLocation>
        <location evidence="1">Membrane</location>
        <topology evidence="1">Multi-pass membrane protein</topology>
    </subcellularLocation>
</comment>
<reference evidence="13 14" key="1">
    <citation type="journal article" date="2019" name="Nat. Ecol. Evol.">
        <title>Megaphylogeny resolves global patterns of mushroom evolution.</title>
        <authorList>
            <person name="Varga T."/>
            <person name="Krizsan K."/>
            <person name="Foldi C."/>
            <person name="Dima B."/>
            <person name="Sanchez-Garcia M."/>
            <person name="Sanchez-Ramirez S."/>
            <person name="Szollosi G.J."/>
            <person name="Szarkandi J.G."/>
            <person name="Papp V."/>
            <person name="Albert L."/>
            <person name="Andreopoulos W."/>
            <person name="Angelini C."/>
            <person name="Antonin V."/>
            <person name="Barry K.W."/>
            <person name="Bougher N.L."/>
            <person name="Buchanan P."/>
            <person name="Buyck B."/>
            <person name="Bense V."/>
            <person name="Catcheside P."/>
            <person name="Chovatia M."/>
            <person name="Cooper J."/>
            <person name="Damon W."/>
            <person name="Desjardin D."/>
            <person name="Finy P."/>
            <person name="Geml J."/>
            <person name="Haridas S."/>
            <person name="Hughes K."/>
            <person name="Justo A."/>
            <person name="Karasinski D."/>
            <person name="Kautmanova I."/>
            <person name="Kiss B."/>
            <person name="Kocsube S."/>
            <person name="Kotiranta H."/>
            <person name="LaButti K.M."/>
            <person name="Lechner B.E."/>
            <person name="Liimatainen K."/>
            <person name="Lipzen A."/>
            <person name="Lukacs Z."/>
            <person name="Mihaltcheva S."/>
            <person name="Morgado L.N."/>
            <person name="Niskanen T."/>
            <person name="Noordeloos M.E."/>
            <person name="Ohm R.A."/>
            <person name="Ortiz-Santana B."/>
            <person name="Ovrebo C."/>
            <person name="Racz N."/>
            <person name="Riley R."/>
            <person name="Savchenko A."/>
            <person name="Shiryaev A."/>
            <person name="Soop K."/>
            <person name="Spirin V."/>
            <person name="Szebenyi C."/>
            <person name="Tomsovsky M."/>
            <person name="Tulloss R.E."/>
            <person name="Uehling J."/>
            <person name="Grigoriev I.V."/>
            <person name="Vagvolgyi C."/>
            <person name="Papp T."/>
            <person name="Martin F.M."/>
            <person name="Miettinen O."/>
            <person name="Hibbett D.S."/>
            <person name="Nagy L.G."/>
        </authorList>
    </citation>
    <scope>NUCLEOTIDE SEQUENCE [LARGE SCALE GENOMIC DNA]</scope>
    <source>
        <strain evidence="13 14">OMC1185</strain>
    </source>
</reference>
<dbReference type="Gene3D" id="1.20.1560.10">
    <property type="entry name" value="ABC transporter type 1, transmembrane domain"/>
    <property type="match status" value="2"/>
</dbReference>
<evidence type="ECO:0000256" key="10">
    <source>
        <dbReference type="SAM" id="Phobius"/>
    </source>
</evidence>
<dbReference type="PANTHER" id="PTHR24223">
    <property type="entry name" value="ATP-BINDING CASSETTE SUB-FAMILY C"/>
    <property type="match status" value="1"/>
</dbReference>
<gene>
    <name evidence="13" type="ORF">OE88DRAFT_1736511</name>
</gene>
<feature type="domain" description="ABC transporter" evidence="11">
    <location>
        <begin position="1339"/>
        <end position="1615"/>
    </location>
</feature>
<dbReference type="PANTHER" id="PTHR24223:SF415">
    <property type="entry name" value="FI20190P1"/>
    <property type="match status" value="1"/>
</dbReference>
<dbReference type="CDD" id="cd18604">
    <property type="entry name" value="ABC_6TM_VMR1_D2_like"/>
    <property type="match status" value="1"/>
</dbReference>
<accession>A0A5C3MZG3</accession>
<dbReference type="InterPro" id="IPR003593">
    <property type="entry name" value="AAA+_ATPase"/>
</dbReference>
<evidence type="ECO:0000256" key="7">
    <source>
        <dbReference type="ARBA" id="ARBA00022989"/>
    </source>
</evidence>
<sequence length="1634" mass="179816">MSVPVGLVPPAFVLVFLAGSIPLPRAFRRLLDAIQSHFGNFITLEEAEALASPAEGEVSGASPNIPLWRNVLLSWIALLETLVWLGISSYRFFTAPERDYLDGTEALAISCSWLYASAKPALDRTSTPCYDLLLLYSSHLMVSTFSLGKIFYDRAVHDSPFPSQSVMVFMILNLLAVITLLWVILTSPMAVPTTAAMRADIGITTSPEDYTSLWRWYTFDWIRALINRGRARTLNETDVRNLSPTMRTHALYLKFCRIQAPTLAYQLWKASSLDVLLGAVMMYAGVVCDYAGPFFLKNILAGIEDGSKQSRAQAFIFAFLAFLAYAMRVALFNHSLWYTRRASIRARSELQAAIYEKALKRKDFSGVTAKARMEPKRDGVTYEGKGDGDKSRTGADIGKVVNLMSADTEKICAVIASVGGICTAPLEIVMGSLFLYNLLGLAAFSGIVAMLLSWLLSRWITRQRSRISRGLSAAKDSRSSIVSELIGAAKLIKLFAWEDQWICRVLDARKEELAWLKNSRINGLFFRVLSICSPTLISLISFFTYVTLGNQLSVSTAFAALMLFTMIKDPLDVAPTYIMQIIDIRVALQRIEDYLNEDEVETGTSSLANAGPGDASYQGLAITNGTFKWNEVRETGDPLKHALEAVECHIADSGSSTRARMVVGRDFTLRDVDITFPEGKLTLITGPTASGKTALLMALLGEMTILSGRVSRPKSTSVDSKGFIRGISYAAQNPWLRHQSIKDNIVFGYPIDEAKYDAVIDACSLKPDFEQLEDGDATEVGARGISLSGGQKARIALARAVYAPTKYVLLDDPLSSVDSHTARQLFERLFCGPLLADRTVLLVTHHVSLILPSAAYIVRLLDGGIDIKGSVEELTANGHTDRLCGDLPETEIAATETAKDSPTSEDTDEQDIDKDIHDHSRTPNTPRKLVEDERRAAGSVKSSIYKTYFGASSYWTWSVILLLIALNQVMGVIQKIWIEIWGEAYSQSKAVSSPSIFLFRPALTISSLLPANSAALHAVTVASTHSRWPDADTHPMFYVGFYAAISLGSALLEAVFITAQIAGSLRASRLLFQQLLIAVVRATMRWYDVTPQGDVWSSTIYDHFSFKRAPVGRVINRFTKDVDAIDTSVSQSILDITIALSGFLAAVVTVTIVFPVFLFPAAVIGLVYLHLAIGYMRTGRDLRRMEATTRSPVFSGFQEILEGIVTVRAFSAERLFVQEFFASVDLTTKMWYSYWMTNRWLATNFDMLGGTAVFLTTLICLWESVSAGIAGLCITSAMTISDRMYWACRYWTALELDLNSVERLVEYLDLPQEPPAVVQSSRPPAYWPSTSASGAGIMLSIEDLTIKYAPELPPVLHGISLQLKPGERVGLVGRTGSGKSTLAMSLLRFVEPASGHIVIDGIDISTIGIHDLRSRIVSGQLLDVTHDLIVRLQTFIPQDVALFSGTLRENLDPSNTYSDHECLAVLRRMHIISDDASDAGAHSVGTESPAISTDSHTVIDSDTAVTLQTQVSAGGANFSQGQRQLVGLARAMLRRSSIVILDEATSSIDFETDAKIQRSIREEFDGALLLTVAHRLRTVIDYDRLIVLDKGRVAEFDTPYALLRKKDGIFKHMCLKSGMSAELEPMARRTADSN</sequence>
<keyword evidence="6" id="KW-0067">ATP-binding</keyword>
<dbReference type="Pfam" id="PF00005">
    <property type="entry name" value="ABC_tran"/>
    <property type="match status" value="2"/>
</dbReference>
<dbReference type="GO" id="GO:0140359">
    <property type="term" value="F:ABC-type transporter activity"/>
    <property type="evidence" value="ECO:0007669"/>
    <property type="project" value="InterPro"/>
</dbReference>
<feature type="transmembrane region" description="Helical" evidence="10">
    <location>
        <begin position="164"/>
        <end position="185"/>
    </location>
</feature>
<evidence type="ECO:0000256" key="5">
    <source>
        <dbReference type="ARBA" id="ARBA00022741"/>
    </source>
</evidence>
<keyword evidence="14" id="KW-1185">Reference proteome</keyword>
<dbReference type="InterPro" id="IPR050173">
    <property type="entry name" value="ABC_transporter_C-like"/>
</dbReference>
<feature type="transmembrane region" description="Helical" evidence="10">
    <location>
        <begin position="1036"/>
        <end position="1058"/>
    </location>
</feature>
<protein>
    <submittedName>
        <fullName evidence="13">P-loop containing nucleoside triphosphate hydrolase protein</fullName>
    </submittedName>
</protein>
<dbReference type="GO" id="GO:0005524">
    <property type="term" value="F:ATP binding"/>
    <property type="evidence" value="ECO:0007669"/>
    <property type="project" value="UniProtKB-KW"/>
</dbReference>
<organism evidence="13 14">
    <name type="scientific">Heliocybe sulcata</name>
    <dbReference type="NCBI Taxonomy" id="5364"/>
    <lineage>
        <taxon>Eukaryota</taxon>
        <taxon>Fungi</taxon>
        <taxon>Dikarya</taxon>
        <taxon>Basidiomycota</taxon>
        <taxon>Agaricomycotina</taxon>
        <taxon>Agaricomycetes</taxon>
        <taxon>Gloeophyllales</taxon>
        <taxon>Gloeophyllaceae</taxon>
        <taxon>Heliocybe</taxon>
    </lineage>
</organism>
<dbReference type="CDD" id="cd03244">
    <property type="entry name" value="ABCC_MRP_domain2"/>
    <property type="match status" value="1"/>
</dbReference>
<evidence type="ECO:0000256" key="2">
    <source>
        <dbReference type="ARBA" id="ARBA00022448"/>
    </source>
</evidence>
<dbReference type="SUPFAM" id="SSF52540">
    <property type="entry name" value="P-loop containing nucleoside triphosphate hydrolases"/>
    <property type="match status" value="2"/>
</dbReference>
<feature type="domain" description="ABC transmembrane type-1" evidence="12">
    <location>
        <begin position="1038"/>
        <end position="1296"/>
    </location>
</feature>
<feature type="transmembrane region" description="Helical" evidence="10">
    <location>
        <begin position="312"/>
        <end position="331"/>
    </location>
</feature>
<evidence type="ECO:0000256" key="4">
    <source>
        <dbReference type="ARBA" id="ARBA00022737"/>
    </source>
</evidence>
<dbReference type="OrthoDB" id="6500128at2759"/>
<evidence type="ECO:0000256" key="3">
    <source>
        <dbReference type="ARBA" id="ARBA00022692"/>
    </source>
</evidence>
<dbReference type="Gene3D" id="3.40.50.300">
    <property type="entry name" value="P-loop containing nucleotide triphosphate hydrolases"/>
    <property type="match status" value="2"/>
</dbReference>
<feature type="domain" description="ABC transmembrane type-1" evidence="12">
    <location>
        <begin position="276"/>
        <end position="583"/>
    </location>
</feature>
<dbReference type="PROSITE" id="PS50929">
    <property type="entry name" value="ABC_TM1F"/>
    <property type="match status" value="2"/>
</dbReference>
<feature type="domain" description="ABC transporter" evidence="11">
    <location>
        <begin position="648"/>
        <end position="887"/>
    </location>
</feature>
<feature type="transmembrane region" description="Helical" evidence="10">
    <location>
        <begin position="434"/>
        <end position="456"/>
    </location>
</feature>
<dbReference type="FunFam" id="1.20.1560.10:FF:000013">
    <property type="entry name" value="ABC transporter C family member 2"/>
    <property type="match status" value="1"/>
</dbReference>
<feature type="compositionally biased region" description="Acidic residues" evidence="9">
    <location>
        <begin position="903"/>
        <end position="912"/>
    </location>
</feature>
<keyword evidence="2" id="KW-0813">Transport</keyword>
<dbReference type="EMBL" id="ML213514">
    <property type="protein sequence ID" value="TFK50262.1"/>
    <property type="molecule type" value="Genomic_DNA"/>
</dbReference>
<dbReference type="PROSITE" id="PS00211">
    <property type="entry name" value="ABC_TRANSPORTER_1"/>
    <property type="match status" value="2"/>
</dbReference>
<keyword evidence="13" id="KW-0378">Hydrolase</keyword>